<feature type="transmembrane region" description="Helical" evidence="7">
    <location>
        <begin position="224"/>
        <end position="244"/>
    </location>
</feature>
<dbReference type="CDD" id="cd06261">
    <property type="entry name" value="TM_PBP2"/>
    <property type="match status" value="1"/>
</dbReference>
<keyword evidence="10" id="KW-1185">Reference proteome</keyword>
<keyword evidence="3" id="KW-1003">Cell membrane</keyword>
<evidence type="ECO:0000259" key="8">
    <source>
        <dbReference type="PROSITE" id="PS50928"/>
    </source>
</evidence>
<evidence type="ECO:0000256" key="5">
    <source>
        <dbReference type="ARBA" id="ARBA00022989"/>
    </source>
</evidence>
<feature type="transmembrane region" description="Helical" evidence="7">
    <location>
        <begin position="54"/>
        <end position="82"/>
    </location>
</feature>
<evidence type="ECO:0000256" key="4">
    <source>
        <dbReference type="ARBA" id="ARBA00022692"/>
    </source>
</evidence>
<accession>A0ABY2SIT6</accession>
<comment type="similarity">
    <text evidence="7">Belongs to the binding-protein-dependent transport system permease family.</text>
</comment>
<proteinExistence type="inferred from homology"/>
<evidence type="ECO:0000256" key="2">
    <source>
        <dbReference type="ARBA" id="ARBA00022448"/>
    </source>
</evidence>
<evidence type="ECO:0000256" key="7">
    <source>
        <dbReference type="RuleBase" id="RU363032"/>
    </source>
</evidence>
<protein>
    <submittedName>
        <fullName evidence="9">ABC transporter permease</fullName>
    </submittedName>
</protein>
<sequence length="278" mass="30466">MNKLRGLLLPLGGPLAALILVLAVWDLAVRIFQIPPYVLPSPEMTWRHALSDWSVLWIGFESTFTTFLLGFIVGAGGGFLFAVLMDATPWIRSVLYPILIASQAVPVIAISAALTIWLGFGLAPKLVIVALVVFFPVVVNVLDGLNSVDRDMLNLVRSMGGSRWSIFRYVKLPATYTPLFSALKLSATFSVTGAVIGEWTASTSGGLGAYLLQANSRLNTAGTFSAIGFLALLGVVSFLLVIGLEYVMTPWRSSSTARRWSRRYWRRPRRRAESTINE</sequence>
<dbReference type="Gene3D" id="1.10.3720.10">
    <property type="entry name" value="MetI-like"/>
    <property type="match status" value="1"/>
</dbReference>
<evidence type="ECO:0000313" key="9">
    <source>
        <dbReference type="EMBL" id="TKI05346.1"/>
    </source>
</evidence>
<keyword evidence="4 7" id="KW-0812">Transmembrane</keyword>
<dbReference type="PROSITE" id="PS50928">
    <property type="entry name" value="ABC_TM1"/>
    <property type="match status" value="1"/>
</dbReference>
<name>A0ABY2SIT6_9HYPH</name>
<feature type="domain" description="ABC transmembrane type-1" evidence="8">
    <location>
        <begin position="56"/>
        <end position="248"/>
    </location>
</feature>
<dbReference type="InterPro" id="IPR000515">
    <property type="entry name" value="MetI-like"/>
</dbReference>
<dbReference type="InterPro" id="IPR035906">
    <property type="entry name" value="MetI-like_sf"/>
</dbReference>
<organism evidence="9 10">
    <name type="scientific">Martelella alba</name>
    <dbReference type="NCBI Taxonomy" id="2590451"/>
    <lineage>
        <taxon>Bacteria</taxon>
        <taxon>Pseudomonadati</taxon>
        <taxon>Pseudomonadota</taxon>
        <taxon>Alphaproteobacteria</taxon>
        <taxon>Hyphomicrobiales</taxon>
        <taxon>Aurantimonadaceae</taxon>
        <taxon>Martelella</taxon>
    </lineage>
</organism>
<evidence type="ECO:0000256" key="6">
    <source>
        <dbReference type="ARBA" id="ARBA00023136"/>
    </source>
</evidence>
<feature type="transmembrane region" description="Helical" evidence="7">
    <location>
        <begin position="189"/>
        <end position="212"/>
    </location>
</feature>
<dbReference type="PANTHER" id="PTHR30151:SF20">
    <property type="entry name" value="ABC TRANSPORTER PERMEASE PROTEIN HI_0355-RELATED"/>
    <property type="match status" value="1"/>
</dbReference>
<evidence type="ECO:0000256" key="1">
    <source>
        <dbReference type="ARBA" id="ARBA00004651"/>
    </source>
</evidence>
<feature type="transmembrane region" description="Helical" evidence="7">
    <location>
        <begin position="126"/>
        <end position="145"/>
    </location>
</feature>
<dbReference type="EMBL" id="SZPQ01000020">
    <property type="protein sequence ID" value="TKI05346.1"/>
    <property type="molecule type" value="Genomic_DNA"/>
</dbReference>
<dbReference type="Proteomes" id="UP000305202">
    <property type="component" value="Unassembled WGS sequence"/>
</dbReference>
<reference evidence="9 10" key="1">
    <citation type="submission" date="2019-04" db="EMBL/GenBank/DDBJ databases">
        <authorList>
            <person name="Li M."/>
            <person name="Gao C."/>
        </authorList>
    </citation>
    <scope>NUCLEOTIDE SEQUENCE [LARGE SCALE GENOMIC DNA]</scope>
    <source>
        <strain evidence="9 10">BGMRC 2031</strain>
    </source>
</reference>
<comment type="caution">
    <text evidence="9">The sequence shown here is derived from an EMBL/GenBank/DDBJ whole genome shotgun (WGS) entry which is preliminary data.</text>
</comment>
<keyword evidence="2 7" id="KW-0813">Transport</keyword>
<keyword evidence="5 7" id="KW-1133">Transmembrane helix</keyword>
<evidence type="ECO:0000256" key="3">
    <source>
        <dbReference type="ARBA" id="ARBA00022475"/>
    </source>
</evidence>
<feature type="transmembrane region" description="Helical" evidence="7">
    <location>
        <begin position="94"/>
        <end position="120"/>
    </location>
</feature>
<gene>
    <name evidence="9" type="ORF">FCN80_14630</name>
</gene>
<dbReference type="Pfam" id="PF00528">
    <property type="entry name" value="BPD_transp_1"/>
    <property type="match status" value="1"/>
</dbReference>
<comment type="subcellular location">
    <subcellularLocation>
        <location evidence="1 7">Cell membrane</location>
        <topology evidence="1 7">Multi-pass membrane protein</topology>
    </subcellularLocation>
</comment>
<dbReference type="PANTHER" id="PTHR30151">
    <property type="entry name" value="ALKANE SULFONATE ABC TRANSPORTER-RELATED, MEMBRANE SUBUNIT"/>
    <property type="match status" value="1"/>
</dbReference>
<evidence type="ECO:0000313" key="10">
    <source>
        <dbReference type="Proteomes" id="UP000305202"/>
    </source>
</evidence>
<keyword evidence="6 7" id="KW-0472">Membrane</keyword>
<dbReference type="SUPFAM" id="SSF161098">
    <property type="entry name" value="MetI-like"/>
    <property type="match status" value="1"/>
</dbReference>
<dbReference type="RefSeq" id="WP_136990909.1">
    <property type="nucleotide sequence ID" value="NZ_SZPQ01000020.1"/>
</dbReference>